<dbReference type="EMBL" id="CABPSA010000004">
    <property type="protein sequence ID" value="VVE11830.1"/>
    <property type="molecule type" value="Genomic_DNA"/>
</dbReference>
<evidence type="ECO:0000313" key="2">
    <source>
        <dbReference type="Proteomes" id="UP000343335"/>
    </source>
</evidence>
<proteinExistence type="predicted"/>
<dbReference type="InterPro" id="IPR007460">
    <property type="entry name" value="BrnT_toxin"/>
</dbReference>
<dbReference type="AlphaFoldDB" id="A0A5E4VLF0"/>
<accession>A0A5E4VLF0</accession>
<organism evidence="1 2">
    <name type="scientific">Pandoraea commovens</name>
    <dbReference type="NCBI Taxonomy" id="2508289"/>
    <lineage>
        <taxon>Bacteria</taxon>
        <taxon>Pseudomonadati</taxon>
        <taxon>Pseudomonadota</taxon>
        <taxon>Betaproteobacteria</taxon>
        <taxon>Burkholderiales</taxon>
        <taxon>Burkholderiaceae</taxon>
        <taxon>Pandoraea</taxon>
    </lineage>
</organism>
<gene>
    <name evidence="1" type="ORF">PCO31010_02691</name>
</gene>
<dbReference type="RefSeq" id="WP_150664698.1">
    <property type="nucleotide sequence ID" value="NZ_CABPSA010000004.1"/>
</dbReference>
<evidence type="ECO:0008006" key="3">
    <source>
        <dbReference type="Google" id="ProtNLM"/>
    </source>
</evidence>
<dbReference type="Gene3D" id="3.10.450.530">
    <property type="entry name" value="Ribonuclease toxin, BrnT, of type II toxin-antitoxin system"/>
    <property type="match status" value="1"/>
</dbReference>
<sequence length="88" mass="10439">MRIEFDPVKDEANRRKHGLSLAFAEWFDFECAMLQADIRHEYNDKRFVATGPIDERIHVMVFTVRSGVIRVISLRKANRREVRVYDEA</sequence>
<protein>
    <recommendedName>
        <fullName evidence="3">BrnT family toxin</fullName>
    </recommendedName>
</protein>
<dbReference type="InterPro" id="IPR038573">
    <property type="entry name" value="BrnT_sf"/>
</dbReference>
<dbReference type="OrthoDB" id="9798158at2"/>
<dbReference type="Pfam" id="PF04365">
    <property type="entry name" value="BrnT_toxin"/>
    <property type="match status" value="1"/>
</dbReference>
<dbReference type="Proteomes" id="UP000343335">
    <property type="component" value="Unassembled WGS sequence"/>
</dbReference>
<name>A0A5E4VLF0_9BURK</name>
<reference evidence="1 2" key="1">
    <citation type="submission" date="2019-08" db="EMBL/GenBank/DDBJ databases">
        <authorList>
            <person name="Peeters C."/>
        </authorList>
    </citation>
    <scope>NUCLEOTIDE SEQUENCE [LARGE SCALE GENOMIC DNA]</scope>
    <source>
        <strain evidence="1 2">LMG 31010</strain>
    </source>
</reference>
<evidence type="ECO:0000313" key="1">
    <source>
        <dbReference type="EMBL" id="VVE11830.1"/>
    </source>
</evidence>